<dbReference type="GO" id="GO:0006303">
    <property type="term" value="P:double-strand break repair via nonhomologous end joining"/>
    <property type="evidence" value="ECO:0007669"/>
    <property type="project" value="TreeGrafter"/>
</dbReference>
<dbReference type="InterPro" id="IPR001660">
    <property type="entry name" value="SAM"/>
</dbReference>
<dbReference type="AlphaFoldDB" id="A0A9R1ALQ6"/>
<feature type="compositionally biased region" description="Polar residues" evidence="6">
    <location>
        <begin position="49"/>
        <end position="58"/>
    </location>
</feature>
<dbReference type="Proteomes" id="UP000324705">
    <property type="component" value="Chromosome 5B"/>
</dbReference>
<evidence type="ECO:0000313" key="8">
    <source>
        <dbReference type="EMBL" id="VAI32503.1"/>
    </source>
</evidence>
<dbReference type="Gene3D" id="3.60.15.10">
    <property type="entry name" value="Ribonuclease Z/Hydroxyacylglutathione hydrolase-like"/>
    <property type="match status" value="1"/>
</dbReference>
<dbReference type="InterPro" id="IPR013761">
    <property type="entry name" value="SAM/pointed_sf"/>
</dbReference>
<dbReference type="EMBL" id="LT934120">
    <property type="protein sequence ID" value="VAI32503.1"/>
    <property type="molecule type" value="Genomic_DNA"/>
</dbReference>
<keyword evidence="5" id="KW-0539">Nucleus</keyword>
<dbReference type="FunFam" id="1.10.150.50:FF:000078">
    <property type="entry name" value="Sterile alpha motif (SAM) domain-containing protein"/>
    <property type="match status" value="1"/>
</dbReference>
<evidence type="ECO:0000256" key="3">
    <source>
        <dbReference type="ARBA" id="ARBA00022763"/>
    </source>
</evidence>
<dbReference type="InterPro" id="IPR036866">
    <property type="entry name" value="RibonucZ/Hydroxyglut_hydro"/>
</dbReference>
<evidence type="ECO:0000256" key="5">
    <source>
        <dbReference type="ARBA" id="ARBA00023242"/>
    </source>
</evidence>
<dbReference type="PANTHER" id="PTHR23240">
    <property type="entry name" value="DNA CROSS-LINK REPAIR PROTEIN PSO2/SNM1-RELATED"/>
    <property type="match status" value="1"/>
</dbReference>
<feature type="compositionally biased region" description="Pro residues" evidence="6">
    <location>
        <begin position="77"/>
        <end position="87"/>
    </location>
</feature>
<protein>
    <recommendedName>
        <fullName evidence="7">SAM domain-containing protein</fullName>
    </recommendedName>
</protein>
<keyword evidence="4" id="KW-0234">DNA repair</keyword>
<dbReference type="CDD" id="cd09487">
    <property type="entry name" value="SAM_superfamily"/>
    <property type="match status" value="1"/>
</dbReference>
<dbReference type="SUPFAM" id="SSF47769">
    <property type="entry name" value="SAM/Pointed domain"/>
    <property type="match status" value="1"/>
</dbReference>
<evidence type="ECO:0000313" key="9">
    <source>
        <dbReference type="Proteomes" id="UP000324705"/>
    </source>
</evidence>
<dbReference type="SMART" id="SM00454">
    <property type="entry name" value="SAM"/>
    <property type="match status" value="1"/>
</dbReference>
<dbReference type="PANTHER" id="PTHR23240:SF6">
    <property type="entry name" value="DNA CROSS-LINK REPAIR 1A PROTEIN"/>
    <property type="match status" value="1"/>
</dbReference>
<dbReference type="Gene3D" id="1.10.150.50">
    <property type="entry name" value="Transcription Factor, Ets-1"/>
    <property type="match status" value="1"/>
</dbReference>
<feature type="compositionally biased region" description="Low complexity" evidence="6">
    <location>
        <begin position="88"/>
        <end position="102"/>
    </location>
</feature>
<dbReference type="Gene3D" id="3.40.50.12650">
    <property type="match status" value="1"/>
</dbReference>
<organism evidence="8 9">
    <name type="scientific">Triticum turgidum subsp. durum</name>
    <name type="common">Durum wheat</name>
    <name type="synonym">Triticum durum</name>
    <dbReference type="NCBI Taxonomy" id="4567"/>
    <lineage>
        <taxon>Eukaryota</taxon>
        <taxon>Viridiplantae</taxon>
        <taxon>Streptophyta</taxon>
        <taxon>Embryophyta</taxon>
        <taxon>Tracheophyta</taxon>
        <taxon>Spermatophyta</taxon>
        <taxon>Magnoliopsida</taxon>
        <taxon>Liliopsida</taxon>
        <taxon>Poales</taxon>
        <taxon>Poaceae</taxon>
        <taxon>BOP clade</taxon>
        <taxon>Pooideae</taxon>
        <taxon>Triticodae</taxon>
        <taxon>Triticeae</taxon>
        <taxon>Triticinae</taxon>
        <taxon>Triticum</taxon>
    </lineage>
</organism>
<dbReference type="GO" id="GO:0003684">
    <property type="term" value="F:damaged DNA binding"/>
    <property type="evidence" value="ECO:0007669"/>
    <property type="project" value="TreeGrafter"/>
</dbReference>
<accession>A0A9R1ALQ6</accession>
<comment type="subcellular location">
    <subcellularLocation>
        <location evidence="1">Nucleus</location>
    </subcellularLocation>
</comment>
<dbReference type="Pfam" id="PF07522">
    <property type="entry name" value="DRMBL"/>
    <property type="match status" value="1"/>
</dbReference>
<comment type="similarity">
    <text evidence="2">Belongs to the DNA repair metallo-beta-lactamase (DRMBL) family.</text>
</comment>
<dbReference type="GO" id="GO:0035312">
    <property type="term" value="F:5'-3' DNA exonuclease activity"/>
    <property type="evidence" value="ECO:0007669"/>
    <property type="project" value="TreeGrafter"/>
</dbReference>
<dbReference type="Pfam" id="PF00536">
    <property type="entry name" value="SAM_1"/>
    <property type="match status" value="1"/>
</dbReference>
<feature type="compositionally biased region" description="Basic residues" evidence="6">
    <location>
        <begin position="1"/>
        <end position="15"/>
    </location>
</feature>
<feature type="region of interest" description="Disordered" evidence="6">
    <location>
        <begin position="179"/>
        <end position="217"/>
    </location>
</feature>
<dbReference type="GO" id="GO:0005634">
    <property type="term" value="C:nucleus"/>
    <property type="evidence" value="ECO:0007669"/>
    <property type="project" value="UniProtKB-SubCell"/>
</dbReference>
<feature type="region of interest" description="Disordered" evidence="6">
    <location>
        <begin position="1"/>
        <end position="162"/>
    </location>
</feature>
<feature type="region of interest" description="Disordered" evidence="6">
    <location>
        <begin position="609"/>
        <end position="645"/>
    </location>
</feature>
<gene>
    <name evidence="8" type="ORF">TRITD_5Bv1G128350</name>
</gene>
<proteinExistence type="inferred from homology"/>
<reference evidence="8 9" key="1">
    <citation type="submission" date="2017-09" db="EMBL/GenBank/DDBJ databases">
        <authorList>
            <consortium name="International Durum Wheat Genome Sequencing Consortium (IDWGSC)"/>
            <person name="Milanesi L."/>
        </authorList>
    </citation>
    <scope>NUCLEOTIDE SEQUENCE [LARGE SCALE GENOMIC DNA]</scope>
    <source>
        <strain evidence="9">cv. Svevo</strain>
    </source>
</reference>
<keyword evidence="3" id="KW-0227">DNA damage</keyword>
<dbReference type="CDD" id="cd16273">
    <property type="entry name" value="SNM1A-1C-like_MBL-fold"/>
    <property type="match status" value="1"/>
</dbReference>
<keyword evidence="9" id="KW-1185">Reference proteome</keyword>
<feature type="domain" description="SAM" evidence="7">
    <location>
        <begin position="509"/>
        <end position="572"/>
    </location>
</feature>
<evidence type="ECO:0000256" key="1">
    <source>
        <dbReference type="ARBA" id="ARBA00004123"/>
    </source>
</evidence>
<dbReference type="GO" id="GO:0036297">
    <property type="term" value="P:interstrand cross-link repair"/>
    <property type="evidence" value="ECO:0007669"/>
    <property type="project" value="TreeGrafter"/>
</dbReference>
<dbReference type="OMA" id="ALHNRNC"/>
<evidence type="ECO:0000259" key="7">
    <source>
        <dbReference type="PROSITE" id="PS50105"/>
    </source>
</evidence>
<evidence type="ECO:0000256" key="2">
    <source>
        <dbReference type="ARBA" id="ARBA00010304"/>
    </source>
</evidence>
<evidence type="ECO:0000256" key="6">
    <source>
        <dbReference type="SAM" id="MobiDB-lite"/>
    </source>
</evidence>
<dbReference type="Gramene" id="TRITD5Bv1G128350.1">
    <property type="protein sequence ID" value="TRITD5Bv1G128350.1"/>
    <property type="gene ID" value="TRITD5Bv1G128350"/>
</dbReference>
<name>A0A9R1ALQ6_TRITD</name>
<evidence type="ECO:0000256" key="4">
    <source>
        <dbReference type="ARBA" id="ARBA00023204"/>
    </source>
</evidence>
<feature type="compositionally biased region" description="Polar residues" evidence="6">
    <location>
        <begin position="622"/>
        <end position="640"/>
    </location>
</feature>
<dbReference type="FunFam" id="3.60.15.10:FF:000027">
    <property type="entry name" value="DNA ligase 6"/>
    <property type="match status" value="1"/>
</dbReference>
<dbReference type="FunFam" id="3.40.50.12650:FF:000004">
    <property type="entry name" value="DNA cross-link repair 1A protein"/>
    <property type="match status" value="1"/>
</dbReference>
<dbReference type="PROSITE" id="PS50105">
    <property type="entry name" value="SAM_DOMAIN"/>
    <property type="match status" value="1"/>
</dbReference>
<dbReference type="SUPFAM" id="SSF56281">
    <property type="entry name" value="Metallo-hydrolase/oxidoreductase"/>
    <property type="match status" value="1"/>
</dbReference>
<dbReference type="InterPro" id="IPR011084">
    <property type="entry name" value="DRMBL"/>
</dbReference>
<sequence>MNKISQVRKRERPKLHGYTQTRLPNGPRSPDTVSLSRFHTEIGAPFSISFRNSHGQNIPSPTPSSSPNSPSHQMPAEPKPPAKPWPPATSTSTSRTKTTTRPFIAAASFEDDDDDFHIPPPASRPRPLKPSSNGAVSRHLRKKLQLPSPYSGKENRPVASSTESVVTVAAAAAETLAGRSRVGTGTRRVPEGNEVTSGGICGISRSHSDGPKLGAAEKTGLGGYDGCNGSSSSFPNSRESSVLESGETCNLGSWHSEEADGVSRACNAVTEERVVVGRSGSWLHSSVSDEGNVDIEAEIASRSETQKNERSGFEVHDGNCPSCSIVSELLVPDSKYDFGGADCKYFQEPGLGISSLVSEERKVAVEDAATLSPETREKKSSSTADCVEYLSSNSVESVLLESCTTHHVEQDDCDNFEIGTQLNELINLCMEDQVHSHRNSRASPVEGNKMDSGGFESVYKVQCPLCGSDISDLSEELQLAHTNNCLDEDEPAKESNPNHERGPCDGENIENKCVVEWLRNLGLSKYEEIFTKEEVDWETLQWLTEEDLLGMGITSLGPRKKIIHALGELRRKNDNANDTEADVLISENTKRTKGPMSGNKLITEFFRCSSSDQKQRDHKVQKPSNLNNQKNSSAKVATSRSRTRKSKVKDTPLWCCIPGTPFRVDAFRYLRGDCCHWFLTHFHLDHYQGLTKSFCHGKIYCTSITANLVHHKIGVPWDRMHVLPLNKRITVAGINLTCFDANHCPGSIIILFEPPNGKAVLHTGDFRFSSEMANNSVLQSSHIHTLILDTTYCNPRYDFPSQGIVIQFVIEAIQAEAFNPKTLFLIGSYTIGKERLFTEVARLLQKKIYVGAAKLQILKHLELPQEIMPWLTANEAESHIHVVPMWTLASFKRLKHLSSQYADRYDLIVAFCPTGWSFGKGRKKTPGRRWQQGTIIRYEVPYSEHSSFTELREFVRFISPEHIVPSVNNDGPESADAMLAQLLND</sequence>